<dbReference type="AlphaFoldDB" id="M2MW93"/>
<feature type="transmembrane region" description="Helical" evidence="1">
    <location>
        <begin position="20"/>
        <end position="41"/>
    </location>
</feature>
<keyword evidence="1" id="KW-1133">Transmembrane helix</keyword>
<proteinExistence type="predicted"/>
<keyword evidence="1" id="KW-0472">Membrane</keyword>
<keyword evidence="1" id="KW-0812">Transmembrane</keyword>
<sequence>MEYIEPYSRTSRIARLDSTYGWIFAAALGTTIVTVRSNGLAQHAPHFLHSRLTASLPSRHPV</sequence>
<protein>
    <submittedName>
        <fullName evidence="2">Uncharacterized protein</fullName>
    </submittedName>
</protein>
<dbReference type="KEGG" id="bcom:BAUCODRAFT_334639"/>
<evidence type="ECO:0000313" key="2">
    <source>
        <dbReference type="EMBL" id="EMC90849.1"/>
    </source>
</evidence>
<dbReference type="RefSeq" id="XP_007682007.1">
    <property type="nucleotide sequence ID" value="XM_007683817.1"/>
</dbReference>
<dbReference type="HOGENOM" id="CLU_2903843_0_0_1"/>
<dbReference type="GeneID" id="19112136"/>
<gene>
    <name evidence="2" type="ORF">BAUCODRAFT_334639</name>
</gene>
<dbReference type="Proteomes" id="UP000011761">
    <property type="component" value="Unassembled WGS sequence"/>
</dbReference>
<keyword evidence="3" id="KW-1185">Reference proteome</keyword>
<dbReference type="EMBL" id="KB445566">
    <property type="protein sequence ID" value="EMC90849.1"/>
    <property type="molecule type" value="Genomic_DNA"/>
</dbReference>
<evidence type="ECO:0000313" key="3">
    <source>
        <dbReference type="Proteomes" id="UP000011761"/>
    </source>
</evidence>
<name>M2MW93_BAUPA</name>
<evidence type="ECO:0000256" key="1">
    <source>
        <dbReference type="SAM" id="Phobius"/>
    </source>
</evidence>
<reference evidence="2 3" key="1">
    <citation type="journal article" date="2012" name="PLoS Pathog.">
        <title>Diverse lifestyles and strategies of plant pathogenesis encoded in the genomes of eighteen Dothideomycetes fungi.</title>
        <authorList>
            <person name="Ohm R.A."/>
            <person name="Feau N."/>
            <person name="Henrissat B."/>
            <person name="Schoch C.L."/>
            <person name="Horwitz B.A."/>
            <person name="Barry K.W."/>
            <person name="Condon B.J."/>
            <person name="Copeland A.C."/>
            <person name="Dhillon B."/>
            <person name="Glaser F."/>
            <person name="Hesse C.N."/>
            <person name="Kosti I."/>
            <person name="LaButti K."/>
            <person name="Lindquist E.A."/>
            <person name="Lucas S."/>
            <person name="Salamov A.A."/>
            <person name="Bradshaw R.E."/>
            <person name="Ciuffetti L."/>
            <person name="Hamelin R.C."/>
            <person name="Kema G.H.J."/>
            <person name="Lawrence C."/>
            <person name="Scott J.A."/>
            <person name="Spatafora J.W."/>
            <person name="Turgeon B.G."/>
            <person name="de Wit P.J.G.M."/>
            <person name="Zhong S."/>
            <person name="Goodwin S.B."/>
            <person name="Grigoriev I.V."/>
        </authorList>
    </citation>
    <scope>NUCLEOTIDE SEQUENCE [LARGE SCALE GENOMIC DNA]</scope>
    <source>
        <strain evidence="2 3">UAMH 10762</strain>
    </source>
</reference>
<organism evidence="2 3">
    <name type="scientific">Baudoinia panamericana (strain UAMH 10762)</name>
    <name type="common">Angels' share fungus</name>
    <name type="synonym">Baudoinia compniacensis (strain UAMH 10762)</name>
    <dbReference type="NCBI Taxonomy" id="717646"/>
    <lineage>
        <taxon>Eukaryota</taxon>
        <taxon>Fungi</taxon>
        <taxon>Dikarya</taxon>
        <taxon>Ascomycota</taxon>
        <taxon>Pezizomycotina</taxon>
        <taxon>Dothideomycetes</taxon>
        <taxon>Dothideomycetidae</taxon>
        <taxon>Mycosphaerellales</taxon>
        <taxon>Teratosphaeriaceae</taxon>
        <taxon>Baudoinia</taxon>
    </lineage>
</organism>
<accession>M2MW93</accession>